<keyword evidence="4 8" id="KW-0808">Transferase</keyword>
<comment type="subcellular location">
    <subcellularLocation>
        <location evidence="8">Cytoplasm</location>
    </subcellularLocation>
</comment>
<dbReference type="InterPro" id="IPR036974">
    <property type="entry name" value="PUA_sf"/>
</dbReference>
<dbReference type="PANTHER" id="PTHR43654:SF1">
    <property type="entry name" value="ISOPENTENYL PHOSPHATE KINASE"/>
    <property type="match status" value="1"/>
</dbReference>
<feature type="binding site" evidence="8">
    <location>
        <position position="162"/>
    </location>
    <ligand>
        <name>substrate</name>
    </ligand>
</feature>
<evidence type="ECO:0000259" key="9">
    <source>
        <dbReference type="SMART" id="SM00359"/>
    </source>
</evidence>
<comment type="catalytic activity">
    <reaction evidence="8">
        <text>L-glutamate + ATP = L-glutamyl 5-phosphate + ADP</text>
        <dbReference type="Rhea" id="RHEA:14877"/>
        <dbReference type="ChEBI" id="CHEBI:29985"/>
        <dbReference type="ChEBI" id="CHEBI:30616"/>
        <dbReference type="ChEBI" id="CHEBI:58274"/>
        <dbReference type="ChEBI" id="CHEBI:456216"/>
        <dbReference type="EC" id="2.7.2.11"/>
    </reaction>
</comment>
<keyword evidence="5 8" id="KW-0547">Nucleotide-binding</keyword>
<dbReference type="HAMAP" id="MF_00456">
    <property type="entry name" value="ProB"/>
    <property type="match status" value="1"/>
</dbReference>
<gene>
    <name evidence="8 10" type="primary">proB</name>
    <name evidence="10" type="ORF">Pan265_23610</name>
</gene>
<dbReference type="Gene3D" id="3.40.1160.10">
    <property type="entry name" value="Acetylglutamate kinase-like"/>
    <property type="match status" value="1"/>
</dbReference>
<dbReference type="Pfam" id="PF00696">
    <property type="entry name" value="AA_kinase"/>
    <property type="match status" value="1"/>
</dbReference>
<dbReference type="SMART" id="SM00359">
    <property type="entry name" value="PUA"/>
    <property type="match status" value="1"/>
</dbReference>
<dbReference type="InterPro" id="IPR001048">
    <property type="entry name" value="Asp/Glu/Uridylate_kinase"/>
</dbReference>
<dbReference type="InterPro" id="IPR005715">
    <property type="entry name" value="Glu_5kinase/COase_Synthase"/>
</dbReference>
<feature type="binding site" evidence="8">
    <location>
        <position position="150"/>
    </location>
    <ligand>
        <name>substrate</name>
    </ligand>
</feature>
<dbReference type="SUPFAM" id="SSF53633">
    <property type="entry name" value="Carbamate kinase-like"/>
    <property type="match status" value="1"/>
</dbReference>
<evidence type="ECO:0000256" key="1">
    <source>
        <dbReference type="ARBA" id="ARBA00022490"/>
    </source>
</evidence>
<dbReference type="GO" id="GO:0003723">
    <property type="term" value="F:RNA binding"/>
    <property type="evidence" value="ECO:0007669"/>
    <property type="project" value="InterPro"/>
</dbReference>
<dbReference type="InterPro" id="IPR002478">
    <property type="entry name" value="PUA"/>
</dbReference>
<dbReference type="NCBIfam" id="TIGR01027">
    <property type="entry name" value="proB"/>
    <property type="match status" value="1"/>
</dbReference>
<accession>A0A518BZU8</accession>
<evidence type="ECO:0000313" key="11">
    <source>
        <dbReference type="Proteomes" id="UP000320386"/>
    </source>
</evidence>
<feature type="domain" description="PUA" evidence="9">
    <location>
        <begin position="283"/>
        <end position="362"/>
    </location>
</feature>
<protein>
    <recommendedName>
        <fullName evidence="8">Glutamate 5-kinase</fullName>
        <ecNumber evidence="8">2.7.2.11</ecNumber>
    </recommendedName>
    <alternativeName>
        <fullName evidence="8">Gamma-glutamyl kinase</fullName>
        <shortName evidence="8">GK</shortName>
    </alternativeName>
</protein>
<dbReference type="GO" id="GO:0004349">
    <property type="term" value="F:glutamate 5-kinase activity"/>
    <property type="evidence" value="ECO:0007669"/>
    <property type="project" value="UniProtKB-UniRule"/>
</dbReference>
<dbReference type="KEGG" id="mcad:Pan265_23610"/>
<evidence type="ECO:0000256" key="4">
    <source>
        <dbReference type="ARBA" id="ARBA00022679"/>
    </source>
</evidence>
<dbReference type="Proteomes" id="UP000320386">
    <property type="component" value="Chromosome"/>
</dbReference>
<evidence type="ECO:0000256" key="5">
    <source>
        <dbReference type="ARBA" id="ARBA00022741"/>
    </source>
</evidence>
<organism evidence="10 11">
    <name type="scientific">Mucisphaera calidilacus</name>
    <dbReference type="NCBI Taxonomy" id="2527982"/>
    <lineage>
        <taxon>Bacteria</taxon>
        <taxon>Pseudomonadati</taxon>
        <taxon>Planctomycetota</taxon>
        <taxon>Phycisphaerae</taxon>
        <taxon>Phycisphaerales</taxon>
        <taxon>Phycisphaeraceae</taxon>
        <taxon>Mucisphaera</taxon>
    </lineage>
</organism>
<feature type="binding site" evidence="8">
    <location>
        <position position="63"/>
    </location>
    <ligand>
        <name>substrate</name>
    </ligand>
</feature>
<dbReference type="RefSeq" id="WP_236254395.1">
    <property type="nucleotide sequence ID" value="NZ_CP036280.1"/>
</dbReference>
<dbReference type="Pfam" id="PF01472">
    <property type="entry name" value="PUA"/>
    <property type="match status" value="1"/>
</dbReference>
<keyword evidence="3 8" id="KW-0641">Proline biosynthesis</keyword>
<dbReference type="SUPFAM" id="SSF88697">
    <property type="entry name" value="PUA domain-like"/>
    <property type="match status" value="1"/>
</dbReference>
<evidence type="ECO:0000256" key="7">
    <source>
        <dbReference type="ARBA" id="ARBA00022840"/>
    </source>
</evidence>
<reference evidence="10 11" key="1">
    <citation type="submission" date="2019-02" db="EMBL/GenBank/DDBJ databases">
        <title>Deep-cultivation of Planctomycetes and their phenomic and genomic characterization uncovers novel biology.</title>
        <authorList>
            <person name="Wiegand S."/>
            <person name="Jogler M."/>
            <person name="Boedeker C."/>
            <person name="Pinto D."/>
            <person name="Vollmers J."/>
            <person name="Rivas-Marin E."/>
            <person name="Kohn T."/>
            <person name="Peeters S.H."/>
            <person name="Heuer A."/>
            <person name="Rast P."/>
            <person name="Oberbeckmann S."/>
            <person name="Bunk B."/>
            <person name="Jeske O."/>
            <person name="Meyerdierks A."/>
            <person name="Storesund J.E."/>
            <person name="Kallscheuer N."/>
            <person name="Luecker S."/>
            <person name="Lage O.M."/>
            <person name="Pohl T."/>
            <person name="Merkel B.J."/>
            <person name="Hornburger P."/>
            <person name="Mueller R.-W."/>
            <person name="Bruemmer F."/>
            <person name="Labrenz M."/>
            <person name="Spormann A.M."/>
            <person name="Op den Camp H."/>
            <person name="Overmann J."/>
            <person name="Amann R."/>
            <person name="Jetten M.S.M."/>
            <person name="Mascher T."/>
            <person name="Medema M.H."/>
            <person name="Devos D.P."/>
            <person name="Kaster A.-K."/>
            <person name="Ovreas L."/>
            <person name="Rohde M."/>
            <person name="Galperin M.Y."/>
            <person name="Jogler C."/>
        </authorList>
    </citation>
    <scope>NUCLEOTIDE SEQUENCE [LARGE SCALE GENOMIC DNA]</scope>
    <source>
        <strain evidence="10 11">Pan265</strain>
    </source>
</reference>
<dbReference type="PIRSF" id="PIRSF000729">
    <property type="entry name" value="GK"/>
    <property type="match status" value="1"/>
</dbReference>
<dbReference type="Gene3D" id="2.30.130.10">
    <property type="entry name" value="PUA domain"/>
    <property type="match status" value="1"/>
</dbReference>
<sequence length="380" mass="41115">MPSSSLRRERLVPARHLVVKVGTALLTRDADEGPGLDTEFIAALAKQIGTLSKQGYEITLVSSGAVGAGCVELGVEKRPEDVAELQAAAAVGQRRLMTHLHDALKPYGLRVGQLLLTRHDFDDRERFLNIRNCVTKLHELGCLPVLNENDSVAVDEIRFGDNDLLAALTTNALAAEALILLTTVDGLLDDDGKVVDLVENIQEQIGLVRTEGSSWGRGGMSTKLESARLVTEAGEVAVIAHGREKNVLLRLMKGEKLGTCFLPSERKLDSRSRWIGLTKRPDGTLSVDTGASAAVVDNGKSLLAKGITDVTGRFERGSLVVVRDPQGREIGRGLINYNSDETRSIMGLDSDRFAERLGRPGFTEVIHRDNLVVMASTATH</sequence>
<dbReference type="InterPro" id="IPR015947">
    <property type="entry name" value="PUA-like_sf"/>
</dbReference>
<keyword evidence="11" id="KW-1185">Reference proteome</keyword>
<keyword evidence="6 8" id="KW-0418">Kinase</keyword>
<evidence type="ECO:0000256" key="6">
    <source>
        <dbReference type="ARBA" id="ARBA00022777"/>
    </source>
</evidence>
<dbReference type="InterPro" id="IPR001057">
    <property type="entry name" value="Glu/AcGlu_kinase"/>
</dbReference>
<dbReference type="UniPathway" id="UPA00098">
    <property type="reaction ID" value="UER00359"/>
</dbReference>
<dbReference type="AlphaFoldDB" id="A0A518BZU8"/>
<dbReference type="InterPro" id="IPR036393">
    <property type="entry name" value="AceGlu_kinase-like_sf"/>
</dbReference>
<comment type="function">
    <text evidence="8">Catalyzes the transfer of a phosphate group to glutamate to form L-glutamate 5-phosphate.</text>
</comment>
<dbReference type="GO" id="GO:0055129">
    <property type="term" value="P:L-proline biosynthetic process"/>
    <property type="evidence" value="ECO:0007669"/>
    <property type="project" value="UniProtKB-UniRule"/>
</dbReference>
<evidence type="ECO:0000313" key="10">
    <source>
        <dbReference type="EMBL" id="QDU72495.1"/>
    </source>
</evidence>
<proteinExistence type="inferred from homology"/>
<dbReference type="InterPro" id="IPR019797">
    <property type="entry name" value="Glutamate_5-kinase_CS"/>
</dbReference>
<evidence type="ECO:0000256" key="3">
    <source>
        <dbReference type="ARBA" id="ARBA00022650"/>
    </source>
</evidence>
<keyword evidence="1 8" id="KW-0963">Cytoplasm</keyword>
<comment type="caution">
    <text evidence="8">Lacks conserved residue(s) required for the propagation of feature annotation.</text>
</comment>
<comment type="similarity">
    <text evidence="8">Belongs to the glutamate 5-kinase family.</text>
</comment>
<dbReference type="CDD" id="cd21157">
    <property type="entry name" value="PUA_G5K"/>
    <property type="match status" value="1"/>
</dbReference>
<dbReference type="PROSITE" id="PS00902">
    <property type="entry name" value="GLUTAMATE_5_KINASE"/>
    <property type="match status" value="1"/>
</dbReference>
<dbReference type="EMBL" id="CP036280">
    <property type="protein sequence ID" value="QDU72495.1"/>
    <property type="molecule type" value="Genomic_DNA"/>
</dbReference>
<feature type="binding site" evidence="8">
    <location>
        <position position="20"/>
    </location>
    <ligand>
        <name>ATP</name>
        <dbReference type="ChEBI" id="CHEBI:30616"/>
    </ligand>
</feature>
<keyword evidence="7 8" id="KW-0067">ATP-binding</keyword>
<evidence type="ECO:0000256" key="8">
    <source>
        <dbReference type="HAMAP-Rule" id="MF_00456"/>
    </source>
</evidence>
<keyword evidence="2 8" id="KW-0028">Amino-acid biosynthesis</keyword>
<dbReference type="PROSITE" id="PS50890">
    <property type="entry name" value="PUA"/>
    <property type="match status" value="1"/>
</dbReference>
<evidence type="ECO:0000256" key="2">
    <source>
        <dbReference type="ARBA" id="ARBA00022605"/>
    </source>
</evidence>
<dbReference type="PRINTS" id="PR00474">
    <property type="entry name" value="GLU5KINASE"/>
</dbReference>
<dbReference type="FunFam" id="3.40.1160.10:FF:000006">
    <property type="entry name" value="Glutamate 5-kinase"/>
    <property type="match status" value="1"/>
</dbReference>
<dbReference type="InterPro" id="IPR011529">
    <property type="entry name" value="Glu_5kinase"/>
</dbReference>
<name>A0A518BZU8_9BACT</name>
<dbReference type="GO" id="GO:0005829">
    <property type="term" value="C:cytosol"/>
    <property type="evidence" value="ECO:0007669"/>
    <property type="project" value="TreeGrafter"/>
</dbReference>
<dbReference type="CDD" id="cd04242">
    <property type="entry name" value="AAK_G5K_ProB"/>
    <property type="match status" value="1"/>
</dbReference>
<dbReference type="InterPro" id="IPR041739">
    <property type="entry name" value="G5K_ProB"/>
</dbReference>
<comment type="pathway">
    <text evidence="8">Amino-acid biosynthesis; L-proline biosynthesis; L-glutamate 5-semialdehyde from L-glutamate: step 1/2.</text>
</comment>
<dbReference type="PANTHER" id="PTHR43654">
    <property type="entry name" value="GLUTAMATE 5-KINASE"/>
    <property type="match status" value="1"/>
</dbReference>
<dbReference type="EC" id="2.7.2.11" evidence="8"/>
<dbReference type="GO" id="GO:0005524">
    <property type="term" value="F:ATP binding"/>
    <property type="evidence" value="ECO:0007669"/>
    <property type="project" value="UniProtKB-KW"/>
</dbReference>